<comment type="caution">
    <text evidence="2">The sequence shown here is derived from an EMBL/GenBank/DDBJ whole genome shotgun (WGS) entry which is preliminary data.</text>
</comment>
<dbReference type="AlphaFoldDB" id="A0A8K0L6R9"/>
<feature type="region of interest" description="Disordered" evidence="1">
    <location>
        <begin position="90"/>
        <end position="140"/>
    </location>
</feature>
<gene>
    <name evidence="2" type="ORF">KVT40_002388</name>
</gene>
<organism evidence="2 3">
    <name type="scientific">Elsinoe batatas</name>
    <dbReference type="NCBI Taxonomy" id="2601811"/>
    <lineage>
        <taxon>Eukaryota</taxon>
        <taxon>Fungi</taxon>
        <taxon>Dikarya</taxon>
        <taxon>Ascomycota</taxon>
        <taxon>Pezizomycotina</taxon>
        <taxon>Dothideomycetes</taxon>
        <taxon>Dothideomycetidae</taxon>
        <taxon>Myriangiales</taxon>
        <taxon>Elsinoaceae</taxon>
        <taxon>Elsinoe</taxon>
    </lineage>
</organism>
<dbReference type="OrthoDB" id="3937724at2759"/>
<feature type="region of interest" description="Disordered" evidence="1">
    <location>
        <begin position="1"/>
        <end position="69"/>
    </location>
</feature>
<dbReference type="EMBL" id="JAESVG020000002">
    <property type="protein sequence ID" value="KAG8630769.1"/>
    <property type="molecule type" value="Genomic_DNA"/>
</dbReference>
<keyword evidence="3" id="KW-1185">Reference proteome</keyword>
<feature type="compositionally biased region" description="Basic and acidic residues" evidence="1">
    <location>
        <begin position="103"/>
        <end position="122"/>
    </location>
</feature>
<sequence>MSDDWDRPRRREDRREPRSRSVEVQEYERHRQRPSRRQERWDDYEDDKHYSKSRYETALVPIRNRNDDREDRYRDEKVLAVAPYHDERGRPGELVIYDDDDEDRRYSDNSRSRSRRHRDDSRHRHYKHKHTGMDKSKSIPQGRCWYSEKDRKDADFLEKHFDSSYDGIIAAAAGAAIGAMTANRFSKEHKKRNVAASAVAGAVAFNFAENHYRVFTEDEEYYKDKVKTKVKEKVGV</sequence>
<feature type="compositionally biased region" description="Basic and acidic residues" evidence="1">
    <location>
        <begin position="1"/>
        <end position="29"/>
    </location>
</feature>
<name>A0A8K0L6R9_9PEZI</name>
<dbReference type="Proteomes" id="UP000809789">
    <property type="component" value="Unassembled WGS sequence"/>
</dbReference>
<protein>
    <submittedName>
        <fullName evidence="2">Uncharacterized protein</fullName>
    </submittedName>
</protein>
<evidence type="ECO:0000256" key="1">
    <source>
        <dbReference type="SAM" id="MobiDB-lite"/>
    </source>
</evidence>
<reference evidence="2" key="1">
    <citation type="submission" date="2021-07" db="EMBL/GenBank/DDBJ databases">
        <title>Elsinoe batatas strain:CRI-CJ2 Genome sequencing and assembly.</title>
        <authorList>
            <person name="Huang L."/>
        </authorList>
    </citation>
    <scope>NUCLEOTIDE SEQUENCE</scope>
    <source>
        <strain evidence="2">CRI-CJ2</strain>
    </source>
</reference>
<evidence type="ECO:0000313" key="3">
    <source>
        <dbReference type="Proteomes" id="UP000809789"/>
    </source>
</evidence>
<feature type="compositionally biased region" description="Basic and acidic residues" evidence="1">
    <location>
        <begin position="36"/>
        <end position="55"/>
    </location>
</feature>
<proteinExistence type="predicted"/>
<evidence type="ECO:0000313" key="2">
    <source>
        <dbReference type="EMBL" id="KAG8630769.1"/>
    </source>
</evidence>
<accession>A0A8K0L6R9</accession>